<proteinExistence type="inferred from homology"/>
<reference evidence="15" key="1">
    <citation type="journal article" date="2023" name="Arch. Microbiol.">
        <title>Desulfoferula mesophilus gen. nov. sp. nov., a mesophilic sulfate-reducing bacterium isolated from a brackish lake sediment.</title>
        <authorList>
            <person name="Watanabe T."/>
            <person name="Yabe T."/>
            <person name="Tsuji J.M."/>
            <person name="Fukui M."/>
        </authorList>
    </citation>
    <scope>NUCLEOTIDE SEQUENCE [LARGE SCALE GENOMIC DNA]</scope>
    <source>
        <strain evidence="15">12FAK</strain>
    </source>
</reference>
<dbReference type="GO" id="GO:0005829">
    <property type="term" value="C:cytosol"/>
    <property type="evidence" value="ECO:0007669"/>
    <property type="project" value="TreeGrafter"/>
</dbReference>
<dbReference type="KEGG" id="dmp:FAK_33760"/>
<dbReference type="PANTHER" id="PTHR11098">
    <property type="entry name" value="NICOTINATE PHOSPHORIBOSYLTRANSFERASE"/>
    <property type="match status" value="1"/>
</dbReference>
<dbReference type="Gene3D" id="3.20.140.10">
    <property type="entry name" value="nicotinate phosphoribosyltransferase"/>
    <property type="match status" value="2"/>
</dbReference>
<feature type="domain" description="Nicotinate phosphoribosyltransferase C-terminal" evidence="13">
    <location>
        <begin position="379"/>
        <end position="436"/>
    </location>
</feature>
<dbReference type="InterPro" id="IPR041525">
    <property type="entry name" value="N/Namide_PRibTrfase"/>
</dbReference>
<dbReference type="InterPro" id="IPR007229">
    <property type="entry name" value="Nic_PRibTrfase-Fam"/>
</dbReference>
<keyword evidence="5 9" id="KW-0436">Ligase</keyword>
<dbReference type="InterPro" id="IPR013785">
    <property type="entry name" value="Aldolase_TIM"/>
</dbReference>
<name>A0AAU9EJZ5_9BACT</name>
<keyword evidence="7 9" id="KW-0808">Transferase</keyword>
<dbReference type="PANTHER" id="PTHR11098:SF1">
    <property type="entry name" value="NICOTINATE PHOSPHORIBOSYLTRANSFERASE"/>
    <property type="match status" value="1"/>
</dbReference>
<dbReference type="NCBIfam" id="NF006696">
    <property type="entry name" value="PRK09243.1-3"/>
    <property type="match status" value="1"/>
</dbReference>
<feature type="region of interest" description="Disordered" evidence="10">
    <location>
        <begin position="429"/>
        <end position="452"/>
    </location>
</feature>
<evidence type="ECO:0000256" key="1">
    <source>
        <dbReference type="ARBA" id="ARBA00004952"/>
    </source>
</evidence>
<comment type="pathway">
    <text evidence="1 9">Cofactor biosynthesis; NAD(+) biosynthesis; nicotinate D-ribonucleotide from nicotinate: step 1/1.</text>
</comment>
<dbReference type="EMBL" id="AP028679">
    <property type="protein sequence ID" value="BEQ16310.1"/>
    <property type="molecule type" value="Genomic_DNA"/>
</dbReference>
<dbReference type="RefSeq" id="WP_338601957.1">
    <property type="nucleotide sequence ID" value="NZ_AP028679.1"/>
</dbReference>
<dbReference type="AlphaFoldDB" id="A0AAU9EJZ5"/>
<dbReference type="PIRSF" id="PIRSF000484">
    <property type="entry name" value="NAPRT"/>
    <property type="match status" value="1"/>
</dbReference>
<evidence type="ECO:0000313" key="14">
    <source>
        <dbReference type="EMBL" id="BEQ16310.1"/>
    </source>
</evidence>
<accession>A0AAU9EJZ5</accession>
<dbReference type="InterPro" id="IPR036068">
    <property type="entry name" value="Nicotinate_pribotase-like_C"/>
</dbReference>
<evidence type="ECO:0000256" key="10">
    <source>
        <dbReference type="SAM" id="MobiDB-lite"/>
    </source>
</evidence>
<comment type="catalytic activity">
    <reaction evidence="8 9">
        <text>5-phospho-alpha-D-ribose 1-diphosphate + nicotinate + ATP + H2O = nicotinate beta-D-ribonucleotide + ADP + phosphate + diphosphate</text>
        <dbReference type="Rhea" id="RHEA:36163"/>
        <dbReference type="ChEBI" id="CHEBI:15377"/>
        <dbReference type="ChEBI" id="CHEBI:30616"/>
        <dbReference type="ChEBI" id="CHEBI:32544"/>
        <dbReference type="ChEBI" id="CHEBI:33019"/>
        <dbReference type="ChEBI" id="CHEBI:43474"/>
        <dbReference type="ChEBI" id="CHEBI:57502"/>
        <dbReference type="ChEBI" id="CHEBI:58017"/>
        <dbReference type="ChEBI" id="CHEBI:456216"/>
        <dbReference type="EC" id="6.3.4.21"/>
    </reaction>
</comment>
<comment type="function">
    <text evidence="9">Catalyzes the first step in the biosynthesis of NAD from nicotinic acid, the ATP-dependent synthesis of beta-nicotinate D-ribonucleotide from nicotinate and 5-phospho-D-ribose 1-phosphate.</text>
</comment>
<evidence type="ECO:0000256" key="9">
    <source>
        <dbReference type="RuleBase" id="RU365100"/>
    </source>
</evidence>
<protein>
    <recommendedName>
        <fullName evidence="3 9">Nicotinate phosphoribosyltransferase</fullName>
        <ecNumber evidence="3 9">6.3.4.21</ecNumber>
    </recommendedName>
</protein>
<comment type="PTM">
    <text evidence="9">Transiently phosphorylated on a His residue during the reaction cycle. Phosphorylation strongly increases the affinity for substrates and increases the rate of nicotinate D-ribonucleotide production. Dephosphorylation regenerates the low-affinity form of the enzyme, leading to product release.</text>
</comment>
<evidence type="ECO:0000256" key="8">
    <source>
        <dbReference type="ARBA" id="ARBA00048668"/>
    </source>
</evidence>
<dbReference type="NCBIfam" id="TIGR01513">
    <property type="entry name" value="NAPRTase_put"/>
    <property type="match status" value="1"/>
</dbReference>
<organism evidence="14 15">
    <name type="scientific">Desulfoferula mesophila</name>
    <dbReference type="NCBI Taxonomy" id="3058419"/>
    <lineage>
        <taxon>Bacteria</taxon>
        <taxon>Pseudomonadati</taxon>
        <taxon>Thermodesulfobacteriota</taxon>
        <taxon>Desulfarculia</taxon>
        <taxon>Desulfarculales</taxon>
        <taxon>Desulfarculaceae</taxon>
        <taxon>Desulfoferula</taxon>
    </lineage>
</organism>
<dbReference type="CDD" id="cd01570">
    <property type="entry name" value="NAPRTase_A"/>
    <property type="match status" value="1"/>
</dbReference>
<dbReference type="GO" id="GO:0034355">
    <property type="term" value="P:NAD+ biosynthetic process via the salvage pathway"/>
    <property type="evidence" value="ECO:0007669"/>
    <property type="project" value="TreeGrafter"/>
</dbReference>
<sequence>MSESYAALHTDFYQITMSAVYHRKGMNAEATFSLFPHDLPAQRGYILAAGLADALEYLRRFRFTSEEVQYLASLNRFDPSFLEMLAGLRFSGEVWALPEGTVCFAGEPLMEVTAPLIEAQLVETRLIQLINLHSTLASKAARCAQAADGRVCVDFSLRRTQGREAGWAAARSSAIAGFTGTSNVEASRILGTVPVGTMAHAYVEAFGDESASFRAFADTFPDGTVLLVDTYDSVEGLHQAVQIAGELRQKGKRLVGVRLDSGDLVGMSRQARQMLDAAGLEETRVVVSGSLDEFRMAELMSQGAMVDVFGVGTKMGSSADAPYLDLAYKLVTYDGRPTLKLSTGKETWACPKQLWRTLDGDGRIARDVLGLREEKLAGEPLLQRVMAGGQPTGPLPTWQDAQRRFQEQKATLPEPCLRLLDPRPLTITPSRELEKVQQQARQAALQRGKRSF</sequence>
<evidence type="ECO:0000256" key="7">
    <source>
        <dbReference type="ARBA" id="ARBA00022679"/>
    </source>
</evidence>
<dbReference type="GO" id="GO:0047280">
    <property type="term" value="F:nicotinamide phosphoribosyltransferase activity"/>
    <property type="evidence" value="ECO:0007669"/>
    <property type="project" value="UniProtKB-ARBA"/>
</dbReference>
<evidence type="ECO:0000259" key="11">
    <source>
        <dbReference type="Pfam" id="PF04095"/>
    </source>
</evidence>
<feature type="domain" description="Nicotinate/nicotinamide phosphoribosyltransferase" evidence="11">
    <location>
        <begin position="152"/>
        <end position="328"/>
    </location>
</feature>
<keyword evidence="6 9" id="KW-0662">Pyridine nucleotide biosynthesis</keyword>
<comment type="similarity">
    <text evidence="2 9">Belongs to the NAPRTase family.</text>
</comment>
<evidence type="ECO:0000256" key="2">
    <source>
        <dbReference type="ARBA" id="ARBA00010897"/>
    </source>
</evidence>
<evidence type="ECO:0000256" key="3">
    <source>
        <dbReference type="ARBA" id="ARBA00013236"/>
    </source>
</evidence>
<feature type="domain" description="Nicotinate phosphoribosyltransferase N-terminal" evidence="12">
    <location>
        <begin position="8"/>
        <end position="131"/>
    </location>
</feature>
<evidence type="ECO:0000259" key="12">
    <source>
        <dbReference type="Pfam" id="PF17767"/>
    </source>
</evidence>
<evidence type="ECO:0000256" key="4">
    <source>
        <dbReference type="ARBA" id="ARBA00022553"/>
    </source>
</evidence>
<dbReference type="SUPFAM" id="SSF54675">
    <property type="entry name" value="Nicotinate/Quinolinate PRTase N-terminal domain-like"/>
    <property type="match status" value="1"/>
</dbReference>
<keyword evidence="4" id="KW-0597">Phosphoprotein</keyword>
<keyword evidence="14" id="KW-0328">Glycosyltransferase</keyword>
<evidence type="ECO:0000256" key="5">
    <source>
        <dbReference type="ARBA" id="ARBA00022598"/>
    </source>
</evidence>
<keyword evidence="15" id="KW-1185">Reference proteome</keyword>
<dbReference type="Pfam" id="PF04095">
    <property type="entry name" value="NAPRTase"/>
    <property type="match status" value="1"/>
</dbReference>
<dbReference type="Proteomes" id="UP001366166">
    <property type="component" value="Chromosome"/>
</dbReference>
<evidence type="ECO:0000259" key="13">
    <source>
        <dbReference type="Pfam" id="PF17956"/>
    </source>
</evidence>
<evidence type="ECO:0000313" key="15">
    <source>
        <dbReference type="Proteomes" id="UP001366166"/>
    </source>
</evidence>
<dbReference type="InterPro" id="IPR041619">
    <property type="entry name" value="NAPRTase_C"/>
</dbReference>
<dbReference type="InterPro" id="IPR006405">
    <property type="entry name" value="Nic_PRibTrfase_pncB"/>
</dbReference>
<gene>
    <name evidence="14" type="ORF">FAK_33760</name>
</gene>
<dbReference type="Pfam" id="PF17956">
    <property type="entry name" value="NAPRTase_C"/>
    <property type="match status" value="1"/>
</dbReference>
<dbReference type="Gene3D" id="3.20.20.70">
    <property type="entry name" value="Aldolase class I"/>
    <property type="match status" value="1"/>
</dbReference>
<evidence type="ECO:0000256" key="6">
    <source>
        <dbReference type="ARBA" id="ARBA00022642"/>
    </source>
</evidence>
<dbReference type="EC" id="6.3.4.21" evidence="3 9"/>
<dbReference type="GO" id="GO:0004516">
    <property type="term" value="F:nicotinate phosphoribosyltransferase activity"/>
    <property type="evidence" value="ECO:0007669"/>
    <property type="project" value="UniProtKB-UniRule"/>
</dbReference>
<dbReference type="InterPro" id="IPR040727">
    <property type="entry name" value="NAPRTase_N"/>
</dbReference>
<dbReference type="NCBIfam" id="NF009131">
    <property type="entry name" value="PRK12484.1"/>
    <property type="match status" value="1"/>
</dbReference>
<dbReference type="SUPFAM" id="SSF51690">
    <property type="entry name" value="Nicotinate/Quinolinate PRTase C-terminal domain-like"/>
    <property type="match status" value="1"/>
</dbReference>
<dbReference type="FunFam" id="3.20.20.70:FF:000076">
    <property type="entry name" value="Nicotinate phosphoribosyltransferase"/>
    <property type="match status" value="1"/>
</dbReference>
<dbReference type="Pfam" id="PF17767">
    <property type="entry name" value="NAPRTase_N"/>
    <property type="match status" value="1"/>
</dbReference>
<feature type="compositionally biased region" description="Low complexity" evidence="10">
    <location>
        <begin position="437"/>
        <end position="446"/>
    </location>
</feature>